<sequence>MAQAIILKNGNIVRKGNITGETYFTTGHLASFKAPDGTRYTCAAYLDIKKRLTFYVQETSFYTNIEAAEYDKMKIYNDKDWDKVEENDIIEIQKREISLMGTPSYCWNTYNKTYHIGESFSDKDIPLTGFTVNTSKSYCNNLALTNTALEFFNKNVILSNDSKVKESIADVAQLINNIDKYIYESFNTGIDLLKENQKALWRTLDTSSLSSDSQKKAYYDQYYINLLNYYNLIKKRIYILNNSTDIESTILTAMSMHPKILIGLSVKIKIEMLIYLVKYLLSEDIDKVEYEEFVVSIVYSFDKTDTNNINLFLDGLIDPKKSISDSKMKEHPKPEEYEIFRNSVTLFEAIYTRMSQSWDVTEKIISWVNYIPGFDFDPVLTRYNFVDAVYRLWRYSKYNPYKDNIYKPELLSLVEDNQNTMFKYSRKPSIKYMPNMSFTIDKTSGPVVINYKSSENFGLYDQNFIFEFTGYNKICALTNDWNVVKNEQISEPPISRSWFPYGYYDIFQPVTLVDHNNETSLPILTVDNADPSGNLDNYNSIVPIFYIKYIAQLSKNKNAEFLIFRTADIVTFFRSGGGLVGKLSHIRGLSKFEHIITLTETIQLSLDVTNAVSDYTASCNNINSKFCQKLKILLGWVELSAVGDDAMSRLQKKIAAKRFIKEIDFGEGIPSDFNTDEAQEFISKIRILAEEIDDLELLNKYKETAKKILDEILSSDTKKYENYYSNNQITELFTVAFNKNLSTSDIAGIIHQACRIRNPVYIAPVAELKQRMENLLQVKRQGFPYTFNSKADFQDYIDEKVKPFIEMFGLPKNTIKYGGSSITSPGGFSPGPQDTDWWVFFENKDEERLFIEELVLRYENYKAQGLMKGSKANGKIRRLRERYAERLKERKEYIDKEYITAVYHGQITEYQGKVVDLRKIRDDGSGFYEAYFGSDETDVTLKVKGDIEAIPNIKIKLF</sequence>
<dbReference type="RefSeq" id="WP_230667711.1">
    <property type="nucleotide sequence ID" value="NZ_JAJNAY010000001.1"/>
</dbReference>
<reference evidence="1" key="1">
    <citation type="submission" date="2021-11" db="EMBL/GenBank/DDBJ databases">
        <title>Description of novel Chryseobacterium species.</title>
        <authorList>
            <person name="Saticioglu I.B."/>
            <person name="Ay H."/>
            <person name="Altun S."/>
            <person name="Duman M."/>
        </authorList>
    </citation>
    <scope>NUCLEOTIDE SEQUENCE</scope>
    <source>
        <strain evidence="1">C-17</strain>
    </source>
</reference>
<protein>
    <submittedName>
        <fullName evidence="1">Uncharacterized protein</fullName>
    </submittedName>
</protein>
<keyword evidence="2" id="KW-1185">Reference proteome</keyword>
<dbReference type="Proteomes" id="UP001108025">
    <property type="component" value="Unassembled WGS sequence"/>
</dbReference>
<gene>
    <name evidence="1" type="ORF">LO744_05675</name>
</gene>
<evidence type="ECO:0000313" key="2">
    <source>
        <dbReference type="Proteomes" id="UP001108025"/>
    </source>
</evidence>
<dbReference type="AlphaFoldDB" id="A0A9Q3V2X1"/>
<accession>A0A9Q3V2X1</accession>
<organism evidence="1 2">
    <name type="scientific">Chryseobacterium turcicum</name>
    <dbReference type="NCBI Taxonomy" id="2898076"/>
    <lineage>
        <taxon>Bacteria</taxon>
        <taxon>Pseudomonadati</taxon>
        <taxon>Bacteroidota</taxon>
        <taxon>Flavobacteriia</taxon>
        <taxon>Flavobacteriales</taxon>
        <taxon>Weeksellaceae</taxon>
        <taxon>Chryseobacterium group</taxon>
        <taxon>Chryseobacterium</taxon>
    </lineage>
</organism>
<dbReference type="EMBL" id="JAJNAY010000001">
    <property type="protein sequence ID" value="MCD1116345.1"/>
    <property type="molecule type" value="Genomic_DNA"/>
</dbReference>
<evidence type="ECO:0000313" key="1">
    <source>
        <dbReference type="EMBL" id="MCD1116345.1"/>
    </source>
</evidence>
<name>A0A9Q3V2X1_9FLAO</name>
<comment type="caution">
    <text evidence="1">The sequence shown here is derived from an EMBL/GenBank/DDBJ whole genome shotgun (WGS) entry which is preliminary data.</text>
</comment>
<proteinExistence type="predicted"/>